<reference evidence="1" key="1">
    <citation type="submission" date="2015-10" db="EMBL/GenBank/DDBJ databases">
        <authorList>
            <person name="Gilbert D.G."/>
        </authorList>
    </citation>
    <scope>NUCLEOTIDE SEQUENCE</scope>
</reference>
<dbReference type="AlphaFoldDB" id="A0A160VFW8"/>
<proteinExistence type="predicted"/>
<name>A0A160VFW8_9ZZZZ</name>
<protein>
    <submittedName>
        <fullName evidence="1">Uncharacterized protein</fullName>
    </submittedName>
</protein>
<dbReference type="EMBL" id="FAXC01000262">
    <property type="protein sequence ID" value="CUV09580.1"/>
    <property type="molecule type" value="Genomic_DNA"/>
</dbReference>
<gene>
    <name evidence="1" type="ORF">MGWOODY_Mmi1235</name>
</gene>
<accession>A0A160VFW8</accession>
<sequence>MSFVINPLFVPFGHPIAGSMIITKEEVNEIASLARPT</sequence>
<evidence type="ECO:0000313" key="1">
    <source>
        <dbReference type="EMBL" id="CUV09580.1"/>
    </source>
</evidence>
<organism evidence="1">
    <name type="scientific">hydrothermal vent metagenome</name>
    <dbReference type="NCBI Taxonomy" id="652676"/>
    <lineage>
        <taxon>unclassified sequences</taxon>
        <taxon>metagenomes</taxon>
        <taxon>ecological metagenomes</taxon>
    </lineage>
</organism>